<dbReference type="PROSITE" id="PS50948">
    <property type="entry name" value="PAN"/>
    <property type="match status" value="1"/>
</dbReference>
<dbReference type="InterPro" id="IPR003609">
    <property type="entry name" value="Pan_app"/>
</dbReference>
<keyword evidence="3" id="KW-0732">Signal</keyword>
<evidence type="ECO:0000313" key="6">
    <source>
        <dbReference type="RefSeq" id="XP_003740775.1"/>
    </source>
</evidence>
<dbReference type="Gene3D" id="3.50.4.10">
    <property type="entry name" value="Hepatocyte Growth Factor"/>
    <property type="match status" value="3"/>
</dbReference>
<feature type="transmembrane region" description="Helical" evidence="2">
    <location>
        <begin position="931"/>
        <end position="961"/>
    </location>
</feature>
<evidence type="ECO:0000256" key="1">
    <source>
        <dbReference type="SAM" id="MobiDB-lite"/>
    </source>
</evidence>
<evidence type="ECO:0000256" key="3">
    <source>
        <dbReference type="SAM" id="SignalP"/>
    </source>
</evidence>
<gene>
    <name evidence="6" type="primary">LOC100904263</name>
</gene>
<feature type="region of interest" description="Disordered" evidence="1">
    <location>
        <begin position="972"/>
        <end position="1000"/>
    </location>
</feature>
<dbReference type="Pfam" id="PF00024">
    <property type="entry name" value="PAN_1"/>
    <property type="match status" value="1"/>
</dbReference>
<feature type="signal peptide" evidence="3">
    <location>
        <begin position="1"/>
        <end position="19"/>
    </location>
</feature>
<evidence type="ECO:0000259" key="4">
    <source>
        <dbReference type="PROSITE" id="PS50948"/>
    </source>
</evidence>
<feature type="chain" id="PRO_5042537259" evidence="3">
    <location>
        <begin position="20"/>
        <end position="1000"/>
    </location>
</feature>
<dbReference type="GeneID" id="100904263"/>
<dbReference type="Proteomes" id="UP000694867">
    <property type="component" value="Unplaced"/>
</dbReference>
<dbReference type="RefSeq" id="XP_003740775.1">
    <property type="nucleotide sequence ID" value="XM_003740727.2"/>
</dbReference>
<feature type="domain" description="Apple" evidence="4">
    <location>
        <begin position="821"/>
        <end position="912"/>
    </location>
</feature>
<protein>
    <submittedName>
        <fullName evidence="6">Uncharacterized protein LOC100904263</fullName>
    </submittedName>
</protein>
<keyword evidence="5" id="KW-1185">Reference proteome</keyword>
<reference evidence="6" key="1">
    <citation type="submission" date="2025-08" db="UniProtKB">
        <authorList>
            <consortium name="RefSeq"/>
        </authorList>
    </citation>
    <scope>IDENTIFICATION</scope>
</reference>
<organism evidence="5 6">
    <name type="scientific">Galendromus occidentalis</name>
    <name type="common">western predatory mite</name>
    <dbReference type="NCBI Taxonomy" id="34638"/>
    <lineage>
        <taxon>Eukaryota</taxon>
        <taxon>Metazoa</taxon>
        <taxon>Ecdysozoa</taxon>
        <taxon>Arthropoda</taxon>
        <taxon>Chelicerata</taxon>
        <taxon>Arachnida</taxon>
        <taxon>Acari</taxon>
        <taxon>Parasitiformes</taxon>
        <taxon>Mesostigmata</taxon>
        <taxon>Gamasina</taxon>
        <taxon>Phytoseioidea</taxon>
        <taxon>Phytoseiidae</taxon>
        <taxon>Typhlodrominae</taxon>
        <taxon>Galendromus</taxon>
    </lineage>
</organism>
<proteinExistence type="predicted"/>
<keyword evidence="2" id="KW-1133">Transmembrane helix</keyword>
<sequence>MKLLVPCTALLCLLVPATAQKDLDIKAILGRIKLELLGGTFTARAEATYAERGVAKATYSIAEYHDGSSGMHSLEVRCPKCSKEISSVRKFYNQNLKTGQVVSVNAELECQVQNVSDAAAARDPFVFKSRDALEPEYFLGPSAIIVEMPMDGKWEATPGDNVRGIRTYVYSNLDSIGAEERTIYVSFAVNWELNKLSRSDVPFPVRVTIEHKDNVTYLFDFYQVEDLLPEEAFRLGNNLQLPFGTTGCKLPESQLKPAVLGTAFSFTSAVNGDLGGQSTKEYFSLEDRLYRADGADGRTVIHDDTHGLIYSIGNGCEARPNEDFNKIALSSGSTNPGARVIQAYQSFSKKVYIGEGFVRGIPVDIWDAEAADGNFKRARFFFAKSFLVISANGNTMSQPLLKAMILDSLDHDDVLDVDIYDFVSSTGDLDFRKNFNIEDCVEASMFIEIVYQVPDNKTFNIEEFKYSNAPNELIESAEEAIRESVAISPLQLPSFKAEVVDERTVKVYAKVLAPPPYHKSFTIREEPVKHYKGPSRSSSNAEDCARECIGKKCPTFLLCGENTCQLMNSTLPSGWGDEETLSEKDCYVYDHVAVDEDRVRKSLDQISYFLERLIMLTEPEFKPKISVGQGVSVVLQANKFYGHLTQFNKQGTLGPYMRQFESTSIDETHQSSLAIGNEVVTSGECYRECRANKDLACSSFSICTASKKCVLSSLNINAGTNNHPDQKTAIKGGSADCTVYSVNYLSEFDRLDGKVRKKGNSVESKASTAGECAKTCRQDRLDGLKECRSFDFCSKNGKCYYYPTHFKWVGEDEALKDDTGCDHYALRYSASYTASSKGSFPGKPSRKVEGVDFEECAKRCSEHSNNECQTISYCDSDLPNKQKQACYMYAETIGNLGASDREHSCTVYTKDESLVNEIINPNRQFDAEKGFYMLGMGNGAFAVLLIAMLVIGAVLGATGYLQRDRILALMGRSDSSSPSRVETSIAYSRQDDDNNRSSVA</sequence>
<dbReference type="SUPFAM" id="SSF57414">
    <property type="entry name" value="Hairpin loop containing domain-like"/>
    <property type="match status" value="1"/>
</dbReference>
<feature type="compositionally biased region" description="Polar residues" evidence="1">
    <location>
        <begin position="973"/>
        <end position="987"/>
    </location>
</feature>
<name>A0AAJ6QQQ9_9ACAR</name>
<dbReference type="AlphaFoldDB" id="A0AAJ6QQQ9"/>
<evidence type="ECO:0000256" key="2">
    <source>
        <dbReference type="SAM" id="Phobius"/>
    </source>
</evidence>
<accession>A0AAJ6QQQ9</accession>
<keyword evidence="2" id="KW-0812">Transmembrane</keyword>
<dbReference type="KEGG" id="goe:100904263"/>
<feature type="compositionally biased region" description="Basic and acidic residues" evidence="1">
    <location>
        <begin position="989"/>
        <end position="1000"/>
    </location>
</feature>
<keyword evidence="2" id="KW-0472">Membrane</keyword>
<evidence type="ECO:0000313" key="5">
    <source>
        <dbReference type="Proteomes" id="UP000694867"/>
    </source>
</evidence>